<sequence>MGFFDWIKGKSSSDEGSFAALQERAVERPLVTGLVQYQAGELVDATPEPLLERARLADFFREGGLAPVAPDTFDRMTAGWDVASWRRLALALFALNVRGGLAEDLALLARDRDVEQFVREGFIDLVEATDLLTMDILADSGVRSEEFARHLYIRLGITPSGETLAESIEKLEKLDYANLLEEAERAKGSAEERMAYLRKLQEEQEAQMGRRSKW</sequence>
<feature type="coiled-coil region" evidence="1">
    <location>
        <begin position="173"/>
        <end position="200"/>
    </location>
</feature>
<keyword evidence="3" id="KW-1185">Reference proteome</keyword>
<accession>A0A4Y6PVL5</accession>
<dbReference type="Proteomes" id="UP000315995">
    <property type="component" value="Chromosome"/>
</dbReference>
<name>A0A4Y6PVL5_PERCE</name>
<evidence type="ECO:0000256" key="1">
    <source>
        <dbReference type="SAM" id="Coils"/>
    </source>
</evidence>
<dbReference type="EMBL" id="CP041186">
    <property type="protein sequence ID" value="QDG52283.1"/>
    <property type="molecule type" value="Genomic_DNA"/>
</dbReference>
<gene>
    <name evidence="2" type="ORF">FIV42_16515</name>
</gene>
<evidence type="ECO:0000313" key="2">
    <source>
        <dbReference type="EMBL" id="QDG52283.1"/>
    </source>
</evidence>
<proteinExistence type="predicted"/>
<reference evidence="2 3" key="1">
    <citation type="submission" date="2019-06" db="EMBL/GenBank/DDBJ databases">
        <title>Persicimonas caeni gen. nov., sp. nov., a predatory bacterium isolated from solar saltern.</title>
        <authorList>
            <person name="Wang S."/>
        </authorList>
    </citation>
    <scope>NUCLEOTIDE SEQUENCE [LARGE SCALE GENOMIC DNA]</scope>
    <source>
        <strain evidence="2 3">YN101</strain>
    </source>
</reference>
<accession>A0A5B8Y6E7</accession>
<organism evidence="2 3">
    <name type="scientific">Persicimonas caeni</name>
    <dbReference type="NCBI Taxonomy" id="2292766"/>
    <lineage>
        <taxon>Bacteria</taxon>
        <taxon>Deltaproteobacteria</taxon>
        <taxon>Bradymonadales</taxon>
        <taxon>Bradymonadaceae</taxon>
        <taxon>Persicimonas</taxon>
    </lineage>
</organism>
<evidence type="ECO:0000313" key="3">
    <source>
        <dbReference type="Proteomes" id="UP000315995"/>
    </source>
</evidence>
<dbReference type="AlphaFoldDB" id="A0A4Y6PVL5"/>
<keyword evidence="1" id="KW-0175">Coiled coil</keyword>
<dbReference type="RefSeq" id="WP_141198755.1">
    <property type="nucleotide sequence ID" value="NZ_CP041186.1"/>
</dbReference>
<protein>
    <submittedName>
        <fullName evidence="2">Uncharacterized protein</fullName>
    </submittedName>
</protein>